<dbReference type="PANTHER" id="PTHR45856:SF11">
    <property type="entry name" value="FUNGAL LIPASE-LIKE DOMAIN-CONTAINING PROTEIN"/>
    <property type="match status" value="1"/>
</dbReference>
<dbReference type="InterPro" id="IPR002921">
    <property type="entry name" value="Fungal_lipase-type"/>
</dbReference>
<gene>
    <name evidence="4" type="ORF">EMH_0007180</name>
</gene>
<dbReference type="GeneID" id="25375718"/>
<dbReference type="Proteomes" id="UP000030744">
    <property type="component" value="Unassembled WGS sequence"/>
</dbReference>
<feature type="region of interest" description="Disordered" evidence="1">
    <location>
        <begin position="443"/>
        <end position="593"/>
    </location>
</feature>
<dbReference type="InterPro" id="IPR051218">
    <property type="entry name" value="Sec_MonoDiacylglyc_Lipase"/>
</dbReference>
<keyword evidence="2" id="KW-0812">Transmembrane</keyword>
<feature type="compositionally biased region" description="Basic and acidic residues" evidence="1">
    <location>
        <begin position="518"/>
        <end position="530"/>
    </location>
</feature>
<dbReference type="GO" id="GO:0006629">
    <property type="term" value="P:lipid metabolic process"/>
    <property type="evidence" value="ECO:0007669"/>
    <property type="project" value="InterPro"/>
</dbReference>
<dbReference type="Pfam" id="PF01764">
    <property type="entry name" value="Lipase_3"/>
    <property type="match status" value="1"/>
</dbReference>
<reference evidence="4" key="2">
    <citation type="submission" date="2013-10" db="EMBL/GenBank/DDBJ databases">
        <authorList>
            <person name="Aslett M."/>
        </authorList>
    </citation>
    <scope>NUCLEOTIDE SEQUENCE [LARGE SCALE GENOMIC DNA]</scope>
    <source>
        <strain evidence="4">Houghton</strain>
    </source>
</reference>
<feature type="region of interest" description="Disordered" evidence="1">
    <location>
        <begin position="98"/>
        <end position="137"/>
    </location>
</feature>
<proteinExistence type="predicted"/>
<dbReference type="RefSeq" id="XP_013353351.1">
    <property type="nucleotide sequence ID" value="XM_013497897.1"/>
</dbReference>
<keyword evidence="2" id="KW-1133">Transmembrane helix</keyword>
<feature type="compositionally biased region" description="Polar residues" evidence="1">
    <location>
        <begin position="508"/>
        <end position="517"/>
    </location>
</feature>
<dbReference type="PANTHER" id="PTHR45856">
    <property type="entry name" value="ALPHA/BETA-HYDROLASES SUPERFAMILY PROTEIN"/>
    <property type="match status" value="1"/>
</dbReference>
<feature type="region of interest" description="Disordered" evidence="1">
    <location>
        <begin position="616"/>
        <end position="635"/>
    </location>
</feature>
<evidence type="ECO:0000256" key="2">
    <source>
        <dbReference type="SAM" id="Phobius"/>
    </source>
</evidence>
<feature type="compositionally biased region" description="Polar residues" evidence="1">
    <location>
        <begin position="326"/>
        <end position="341"/>
    </location>
</feature>
<dbReference type="Gene3D" id="3.40.50.1820">
    <property type="entry name" value="alpha/beta hydrolase"/>
    <property type="match status" value="1"/>
</dbReference>
<evidence type="ECO:0000313" key="4">
    <source>
        <dbReference type="EMBL" id="CDJ30786.1"/>
    </source>
</evidence>
<organism evidence="4 5">
    <name type="scientific">Eimeria mitis</name>
    <dbReference type="NCBI Taxonomy" id="44415"/>
    <lineage>
        <taxon>Eukaryota</taxon>
        <taxon>Sar</taxon>
        <taxon>Alveolata</taxon>
        <taxon>Apicomplexa</taxon>
        <taxon>Conoidasida</taxon>
        <taxon>Coccidia</taxon>
        <taxon>Eucoccidiorida</taxon>
        <taxon>Eimeriorina</taxon>
        <taxon>Eimeriidae</taxon>
        <taxon>Eimeria</taxon>
    </lineage>
</organism>
<feature type="compositionally biased region" description="Basic and acidic residues" evidence="1">
    <location>
        <begin position="473"/>
        <end position="488"/>
    </location>
</feature>
<feature type="compositionally biased region" description="Polar residues" evidence="1">
    <location>
        <begin position="553"/>
        <end position="562"/>
    </location>
</feature>
<evidence type="ECO:0000259" key="3">
    <source>
        <dbReference type="Pfam" id="PF01764"/>
    </source>
</evidence>
<dbReference type="EMBL" id="HG682768">
    <property type="protein sequence ID" value="CDJ30786.1"/>
    <property type="molecule type" value="Genomic_DNA"/>
</dbReference>
<accession>U6K1C6</accession>
<dbReference type="SUPFAM" id="SSF53474">
    <property type="entry name" value="alpha/beta-Hydrolases"/>
    <property type="match status" value="1"/>
</dbReference>
<dbReference type="OrthoDB" id="426718at2759"/>
<sequence length="957" mass="105646">MVWTSWLPAALRLRCALLIIHVAGILGMGLFEEELKSYPIVGIPAADARRSDTRLSSEEATSGPVYNEEHVHLKPDGTVSFECPRSVCGIEFYFGRTPKEEEGSQSQEDVTDKNDTSRASYVPGEDESVATASAENKSQIPAEVPLLKDIVHTTDMTWLGTDEKMHQLAYMKNSTCGGLYVSPSQLPVATADLACSLSNLDMNSVYLKRYNSHRLRLGPVKVCETVQSYPERLLQGFPQHVHPDHPSYVQLPIYSYFRKAGAEVAFPKDAPTIFQPRIYDGNVPVNRKSRPSNLFALALDLFFGAKGETERGGTESGSTDPVPNVDSATSQKSNTSKQENTLENEELQKGNPQPPETAGDSASGETNGATTEEWKREMYRAWHCLWILNLVAYEASDIWEWVKNHKVNTFIFPPWKVTEVGTLRTAEVVPMRWRDLSPRFHVEPNLEPLSQQDLTPGNDGPNSESQEGTAKGETGDNSRREGPTERVGPDTSSRACEGDAAVADRQPEGSSRVNSSETGEHAKPHADCLGKKTYTVPSTRSEGQAGANKPQEPISTDVSNNEEAGEKQGVESLAGRSSSAEGDNSGPDEVPEGCLPYITDMSLFKRFGWPSGRLVAAGPSGSKVPDEAGSTTDEWVDGSWRPKIIGSNIKCLPAVHPDTCGLTASFSRVHESPWVWLLERDENMMASNRVDNLDYADIVWIFRGTFVSKQWLLNGMGVAVPYKTLSKRGRFHYGLTYLFDKAVRPLMEKHLERLEHQIVGRKTPLVIVFSGHSLGAAIADMAAWYFAKRAKTLVDKNMLQIRTVTFGSPSWGDQVAYDDLLASGVKAQEISMDIDPVSVLFGEEELTKLSHKKPFLMKLYVEDMDKVEVASTVPGAPPFSGRIWTRPIYRPTPILHRLAAMFLDLENVDMAGHYATRSIVIAPLREAFHKPRLVNDRRVSAAVNASCAPVAAYYCGY</sequence>
<evidence type="ECO:0000256" key="1">
    <source>
        <dbReference type="SAM" id="MobiDB-lite"/>
    </source>
</evidence>
<dbReference type="VEuPathDB" id="ToxoDB:EMH_0007180"/>
<reference evidence="4" key="1">
    <citation type="submission" date="2013-10" db="EMBL/GenBank/DDBJ databases">
        <title>Genomic analysis of the causative agents of coccidiosis in chickens.</title>
        <authorList>
            <person name="Reid A.J."/>
            <person name="Blake D."/>
            <person name="Billington K."/>
            <person name="Browne H."/>
            <person name="Dunn M."/>
            <person name="Hung S."/>
            <person name="Kawahara F."/>
            <person name="Miranda-Saavedra D."/>
            <person name="Mourier T."/>
            <person name="Nagra H."/>
            <person name="Otto T.D."/>
            <person name="Rawlings N."/>
            <person name="Sanchez A."/>
            <person name="Sanders M."/>
            <person name="Subramaniam C."/>
            <person name="Tay Y."/>
            <person name="Dear P."/>
            <person name="Doerig C."/>
            <person name="Gruber A."/>
            <person name="Parkinson J."/>
            <person name="Shirley M."/>
            <person name="Wan K.L."/>
            <person name="Berriman M."/>
            <person name="Tomley F."/>
            <person name="Pain A."/>
        </authorList>
    </citation>
    <scope>NUCLEOTIDE SEQUENCE [LARGE SCALE GENOMIC DNA]</scope>
    <source>
        <strain evidence="4">Houghton</strain>
    </source>
</reference>
<dbReference type="AlphaFoldDB" id="U6K1C6"/>
<evidence type="ECO:0000313" key="5">
    <source>
        <dbReference type="Proteomes" id="UP000030744"/>
    </source>
</evidence>
<keyword evidence="2" id="KW-0472">Membrane</keyword>
<feature type="transmembrane region" description="Helical" evidence="2">
    <location>
        <begin position="12"/>
        <end position="31"/>
    </location>
</feature>
<dbReference type="InterPro" id="IPR029058">
    <property type="entry name" value="AB_hydrolase_fold"/>
</dbReference>
<feature type="domain" description="Fungal lipase-type" evidence="3">
    <location>
        <begin position="701"/>
        <end position="841"/>
    </location>
</feature>
<feature type="region of interest" description="Disordered" evidence="1">
    <location>
        <begin position="308"/>
        <end position="370"/>
    </location>
</feature>
<keyword evidence="5" id="KW-1185">Reference proteome</keyword>
<name>U6K1C6_9EIME</name>
<feature type="compositionally biased region" description="Polar residues" evidence="1">
    <location>
        <begin position="448"/>
        <end position="468"/>
    </location>
</feature>
<protein>
    <recommendedName>
        <fullName evidence="3">Fungal lipase-type domain-containing protein</fullName>
    </recommendedName>
</protein>